<keyword evidence="6 10" id="KW-0378">Hydrolase</keyword>
<dbReference type="EC" id="3.6.1.22" evidence="4"/>
<evidence type="ECO:0000256" key="7">
    <source>
        <dbReference type="ARBA" id="ARBA00022842"/>
    </source>
</evidence>
<comment type="cofactor">
    <cofactor evidence="1">
        <name>Mg(2+)</name>
        <dbReference type="ChEBI" id="CHEBI:18420"/>
    </cofactor>
</comment>
<evidence type="ECO:0000256" key="4">
    <source>
        <dbReference type="ARBA" id="ARBA00012381"/>
    </source>
</evidence>
<dbReference type="PANTHER" id="PTHR42904">
    <property type="entry name" value="NUDIX HYDROLASE, NUDC SUBFAMILY"/>
    <property type="match status" value="1"/>
</dbReference>
<dbReference type="AlphaFoldDB" id="A0A8J7GE59"/>
<dbReference type="GO" id="GO:0006742">
    <property type="term" value="P:NADP+ catabolic process"/>
    <property type="evidence" value="ECO:0007669"/>
    <property type="project" value="TreeGrafter"/>
</dbReference>
<dbReference type="RefSeq" id="WP_197005666.1">
    <property type="nucleotide sequence ID" value="NZ_BONS01000011.1"/>
</dbReference>
<evidence type="ECO:0000256" key="6">
    <source>
        <dbReference type="ARBA" id="ARBA00022801"/>
    </source>
</evidence>
<gene>
    <name evidence="12" type="ORF">IW245_005157</name>
</gene>
<comment type="cofactor">
    <cofactor evidence="2">
        <name>Zn(2+)</name>
        <dbReference type="ChEBI" id="CHEBI:29105"/>
    </cofactor>
</comment>
<comment type="catalytic activity">
    <reaction evidence="9">
        <text>a 5'-end NAD(+)-phospho-ribonucleoside in mRNA + H2O = a 5'-end phospho-adenosine-phospho-ribonucleoside in mRNA + beta-nicotinamide D-ribonucleotide + 2 H(+)</text>
        <dbReference type="Rhea" id="RHEA:60876"/>
        <dbReference type="Rhea" id="RHEA-COMP:15698"/>
        <dbReference type="Rhea" id="RHEA-COMP:15719"/>
        <dbReference type="ChEBI" id="CHEBI:14649"/>
        <dbReference type="ChEBI" id="CHEBI:15377"/>
        <dbReference type="ChEBI" id="CHEBI:15378"/>
        <dbReference type="ChEBI" id="CHEBI:144029"/>
        <dbReference type="ChEBI" id="CHEBI:144051"/>
    </reaction>
    <physiologicalReaction direction="left-to-right" evidence="9">
        <dbReference type="Rhea" id="RHEA:60877"/>
    </physiologicalReaction>
</comment>
<evidence type="ECO:0000313" key="12">
    <source>
        <dbReference type="EMBL" id="MBG6138963.1"/>
    </source>
</evidence>
<evidence type="ECO:0000256" key="2">
    <source>
        <dbReference type="ARBA" id="ARBA00001947"/>
    </source>
</evidence>
<dbReference type="PANTHER" id="PTHR42904:SF6">
    <property type="entry name" value="NAD-CAPPED RNA HYDROLASE NUDT12"/>
    <property type="match status" value="1"/>
</dbReference>
<evidence type="ECO:0000256" key="1">
    <source>
        <dbReference type="ARBA" id="ARBA00001946"/>
    </source>
</evidence>
<dbReference type="EMBL" id="JADOUF010000001">
    <property type="protein sequence ID" value="MBG6138963.1"/>
    <property type="molecule type" value="Genomic_DNA"/>
</dbReference>
<dbReference type="SUPFAM" id="SSF55811">
    <property type="entry name" value="Nudix"/>
    <property type="match status" value="2"/>
</dbReference>
<evidence type="ECO:0000256" key="3">
    <source>
        <dbReference type="ARBA" id="ARBA00009595"/>
    </source>
</evidence>
<dbReference type="InterPro" id="IPR000086">
    <property type="entry name" value="NUDIX_hydrolase_dom"/>
</dbReference>
<keyword evidence="5" id="KW-0479">Metal-binding</keyword>
<dbReference type="Proteomes" id="UP000622552">
    <property type="component" value="Unassembled WGS sequence"/>
</dbReference>
<dbReference type="PRINTS" id="PR00502">
    <property type="entry name" value="NUDIXFAMILY"/>
</dbReference>
<dbReference type="NCBIfam" id="NF001299">
    <property type="entry name" value="PRK00241.1"/>
    <property type="match status" value="1"/>
</dbReference>
<dbReference type="GO" id="GO:0005829">
    <property type="term" value="C:cytosol"/>
    <property type="evidence" value="ECO:0007669"/>
    <property type="project" value="TreeGrafter"/>
</dbReference>
<dbReference type="GO" id="GO:0035529">
    <property type="term" value="F:NADH pyrophosphatase activity"/>
    <property type="evidence" value="ECO:0007669"/>
    <property type="project" value="TreeGrafter"/>
</dbReference>
<evidence type="ECO:0000313" key="13">
    <source>
        <dbReference type="Proteomes" id="UP000622552"/>
    </source>
</evidence>
<dbReference type="Gene3D" id="3.90.79.10">
    <property type="entry name" value="Nucleoside Triphosphate Pyrophosphohydrolase"/>
    <property type="match status" value="1"/>
</dbReference>
<name>A0A8J7GE59_9ACTN</name>
<dbReference type="PROSITE" id="PS00893">
    <property type="entry name" value="NUDIX_BOX"/>
    <property type="match status" value="1"/>
</dbReference>
<reference evidence="12" key="1">
    <citation type="submission" date="2020-11" db="EMBL/GenBank/DDBJ databases">
        <title>Sequencing the genomes of 1000 actinobacteria strains.</title>
        <authorList>
            <person name="Klenk H.-P."/>
        </authorList>
    </citation>
    <scope>NUCLEOTIDE SEQUENCE</scope>
    <source>
        <strain evidence="12">DSM 45356</strain>
    </source>
</reference>
<comment type="similarity">
    <text evidence="3">Belongs to the Nudix hydrolase family. NudC subfamily.</text>
</comment>
<dbReference type="CDD" id="cd03429">
    <property type="entry name" value="NUDIX_NADH_pyrophosphatase_Nudt13"/>
    <property type="match status" value="1"/>
</dbReference>
<evidence type="ECO:0000256" key="10">
    <source>
        <dbReference type="RuleBase" id="RU003476"/>
    </source>
</evidence>
<evidence type="ECO:0000256" key="5">
    <source>
        <dbReference type="ARBA" id="ARBA00022723"/>
    </source>
</evidence>
<keyword evidence="13" id="KW-1185">Reference proteome</keyword>
<evidence type="ECO:0000256" key="8">
    <source>
        <dbReference type="ARBA" id="ARBA00023027"/>
    </source>
</evidence>
<accession>A0A8J7GE59</accession>
<dbReference type="InterPro" id="IPR015797">
    <property type="entry name" value="NUDIX_hydrolase-like_dom_sf"/>
</dbReference>
<dbReference type="InterPro" id="IPR020084">
    <property type="entry name" value="NUDIX_hydrolase_CS"/>
</dbReference>
<dbReference type="Gene3D" id="3.90.79.20">
    <property type="match status" value="1"/>
</dbReference>
<feature type="domain" description="Nudix hydrolase" evidence="11">
    <location>
        <begin position="118"/>
        <end position="255"/>
    </location>
</feature>
<sequence>MTSRAPGPPGARLVPGTVGDLTPHVGDWLLPVSGDRLGMPTAVTEPTADLLYVGEFDGRSAWAAESPEATLRWPELAQHLDRATLALAGRAQQLVAWKRTHRYCGACRAELGYEPPYPWPRCTACGLLVPMAPCPVVLVLIRRDDRVLLARHSYAHSDMWALVAGYVEYGETLEEAARREVWEEVGVEIDDLSYVDSQPWTLSGPGTLLVGFTARWVAGEPTVDGVELTAAEWFPVADLPDAVPPEYSLARWMLDAARESAPR</sequence>
<evidence type="ECO:0000259" key="11">
    <source>
        <dbReference type="PROSITE" id="PS51462"/>
    </source>
</evidence>
<evidence type="ECO:0000256" key="9">
    <source>
        <dbReference type="ARBA" id="ARBA00023679"/>
    </source>
</evidence>
<organism evidence="12 13">
    <name type="scientific">Longispora fulva</name>
    <dbReference type="NCBI Taxonomy" id="619741"/>
    <lineage>
        <taxon>Bacteria</taxon>
        <taxon>Bacillati</taxon>
        <taxon>Actinomycetota</taxon>
        <taxon>Actinomycetes</taxon>
        <taxon>Micromonosporales</taxon>
        <taxon>Micromonosporaceae</taxon>
        <taxon>Longispora</taxon>
    </lineage>
</organism>
<keyword evidence="8" id="KW-0520">NAD</keyword>
<dbReference type="PROSITE" id="PS51462">
    <property type="entry name" value="NUDIX"/>
    <property type="match status" value="1"/>
</dbReference>
<proteinExistence type="inferred from homology"/>
<dbReference type="InterPro" id="IPR049734">
    <property type="entry name" value="NudC-like_C"/>
</dbReference>
<dbReference type="GO" id="GO:0019677">
    <property type="term" value="P:NAD+ catabolic process"/>
    <property type="evidence" value="ECO:0007669"/>
    <property type="project" value="TreeGrafter"/>
</dbReference>
<keyword evidence="7" id="KW-0460">Magnesium</keyword>
<dbReference type="InterPro" id="IPR050241">
    <property type="entry name" value="NAD-cap_RNA_hydrolase_NudC"/>
</dbReference>
<dbReference type="InterPro" id="IPR020476">
    <property type="entry name" value="Nudix_hydrolase"/>
</dbReference>
<dbReference type="Pfam" id="PF00293">
    <property type="entry name" value="NUDIX"/>
    <property type="match status" value="1"/>
</dbReference>
<dbReference type="GO" id="GO:0046872">
    <property type="term" value="F:metal ion binding"/>
    <property type="evidence" value="ECO:0007669"/>
    <property type="project" value="UniProtKB-KW"/>
</dbReference>
<comment type="caution">
    <text evidence="12">The sequence shown here is derived from an EMBL/GenBank/DDBJ whole genome shotgun (WGS) entry which is preliminary data.</text>
</comment>
<protein>
    <recommendedName>
        <fullName evidence="4">NAD(+) diphosphatase</fullName>
        <ecNumber evidence="4">3.6.1.22</ecNumber>
    </recommendedName>
</protein>